<dbReference type="AlphaFoldDB" id="A0A1S2NGR9"/>
<comment type="caution">
    <text evidence="1">The sequence shown here is derived from an EMBL/GenBank/DDBJ whole genome shotgun (WGS) entry which is preliminary data.</text>
</comment>
<dbReference type="RefSeq" id="WP_071363510.1">
    <property type="nucleotide sequence ID" value="NZ_JRYB01000001.1"/>
</dbReference>
<dbReference type="EMBL" id="JRYB01000001">
    <property type="protein sequence ID" value="OIJ44286.1"/>
    <property type="molecule type" value="Genomic_DNA"/>
</dbReference>
<reference evidence="1 2" key="1">
    <citation type="submission" date="2014-10" db="EMBL/GenBank/DDBJ databases">
        <authorList>
            <person name="Seo M.-J."/>
            <person name="Seok Y.J."/>
            <person name="Cha I.-T."/>
        </authorList>
    </citation>
    <scope>NUCLEOTIDE SEQUENCE [LARGE SCALE GENOMIC DNA]</scope>
    <source>
        <strain evidence="1 2">NEU</strain>
    </source>
</reference>
<dbReference type="Proteomes" id="UP000180246">
    <property type="component" value="Unassembled WGS sequence"/>
</dbReference>
<proteinExistence type="predicted"/>
<evidence type="ECO:0000313" key="1">
    <source>
        <dbReference type="EMBL" id="OIJ44286.1"/>
    </source>
</evidence>
<sequence length="95" mass="10638">MTHLHMTPEVSTIRVYDAPGGYEARRAYLGIMTVSHLSDTVVYLHGAVGKIDRATHRAALAMLRERGVTTVQYERRGQMKILELGKSHQLSNNCT</sequence>
<organism evidence="1 2">
    <name type="scientific">Massilia timonae</name>
    <dbReference type="NCBI Taxonomy" id="47229"/>
    <lineage>
        <taxon>Bacteria</taxon>
        <taxon>Pseudomonadati</taxon>
        <taxon>Pseudomonadota</taxon>
        <taxon>Betaproteobacteria</taxon>
        <taxon>Burkholderiales</taxon>
        <taxon>Oxalobacteraceae</taxon>
        <taxon>Telluria group</taxon>
        <taxon>Massilia</taxon>
    </lineage>
</organism>
<name>A0A1S2NGR9_9BURK</name>
<gene>
    <name evidence="1" type="ORF">LO55_5022</name>
</gene>
<evidence type="ECO:0000313" key="2">
    <source>
        <dbReference type="Proteomes" id="UP000180246"/>
    </source>
</evidence>
<accession>A0A1S2NGR9</accession>
<protein>
    <submittedName>
        <fullName evidence="1">Uncharacterized protein</fullName>
    </submittedName>
</protein>